<reference evidence="2 3" key="1">
    <citation type="submission" date="2019-03" db="EMBL/GenBank/DDBJ databases">
        <title>Genomics of glacier-inhabiting Cryobacterium strains.</title>
        <authorList>
            <person name="Liu Q."/>
            <person name="Xin Y.-H."/>
        </authorList>
    </citation>
    <scope>NUCLEOTIDE SEQUENCE [LARGE SCALE GENOMIC DNA]</scope>
    <source>
        <strain evidence="3">TMT1-22</strain>
    </source>
</reference>
<dbReference type="AlphaFoldDB" id="A0AAQ2C4I6"/>
<name>A0AAQ2C4I6_9MICO</name>
<feature type="compositionally biased region" description="Pro residues" evidence="1">
    <location>
        <begin position="100"/>
        <end position="117"/>
    </location>
</feature>
<proteinExistence type="predicted"/>
<comment type="caution">
    <text evidence="2">The sequence shown here is derived from an EMBL/GenBank/DDBJ whole genome shotgun (WGS) entry which is preliminary data.</text>
</comment>
<keyword evidence="3" id="KW-1185">Reference proteome</keyword>
<dbReference type="RefSeq" id="WP_134451768.1">
    <property type="nucleotide sequence ID" value="NZ_SOFY01000074.1"/>
</dbReference>
<gene>
    <name evidence="2" type="ORF">E3O49_13505</name>
</gene>
<dbReference type="InterPro" id="IPR014710">
    <property type="entry name" value="RmlC-like_jellyroll"/>
</dbReference>
<accession>A0AAQ2C4I6</accession>
<evidence type="ECO:0000256" key="1">
    <source>
        <dbReference type="SAM" id="MobiDB-lite"/>
    </source>
</evidence>
<evidence type="ECO:0000313" key="2">
    <source>
        <dbReference type="EMBL" id="TFC42757.1"/>
    </source>
</evidence>
<evidence type="ECO:0000313" key="3">
    <source>
        <dbReference type="Proteomes" id="UP000297403"/>
    </source>
</evidence>
<feature type="region of interest" description="Disordered" evidence="1">
    <location>
        <begin position="73"/>
        <end position="117"/>
    </location>
</feature>
<dbReference type="Proteomes" id="UP000297403">
    <property type="component" value="Unassembled WGS sequence"/>
</dbReference>
<dbReference type="Gene3D" id="2.60.120.10">
    <property type="entry name" value="Jelly Rolls"/>
    <property type="match status" value="1"/>
</dbReference>
<protein>
    <submittedName>
        <fullName evidence="2">Cytoplasmic protein</fullName>
    </submittedName>
</protein>
<organism evidence="2 3">
    <name type="scientific">Cryobacterium shii</name>
    <dbReference type="NCBI Taxonomy" id="1259235"/>
    <lineage>
        <taxon>Bacteria</taxon>
        <taxon>Bacillati</taxon>
        <taxon>Actinomycetota</taxon>
        <taxon>Actinomycetes</taxon>
        <taxon>Micrococcales</taxon>
        <taxon>Microbacteriaceae</taxon>
        <taxon>Cryobacterium</taxon>
    </lineage>
</organism>
<dbReference type="SUPFAM" id="SSF51182">
    <property type="entry name" value="RmlC-like cupins"/>
    <property type="match status" value="1"/>
</dbReference>
<dbReference type="EMBL" id="SOFY01000074">
    <property type="protein sequence ID" value="TFC42757.1"/>
    <property type="molecule type" value="Genomic_DNA"/>
</dbReference>
<sequence length="117" mass="12654">MTNDPAATNPGLYRVILENERVRVLEYLDAPGDQTTPHAHPDSVMITLSAFSRHLESDGREVDVDIPAGVARWLPGQHHSGRNTGPTPTHTIFVDLKEPPAAPTAPSPREPLGPRPG</sequence>
<dbReference type="InterPro" id="IPR011051">
    <property type="entry name" value="RmlC_Cupin_sf"/>
</dbReference>